<evidence type="ECO:0000256" key="4">
    <source>
        <dbReference type="PROSITE-ProRule" id="PRU00335"/>
    </source>
</evidence>
<keyword evidence="5" id="KW-0472">Membrane</keyword>
<dbReference type="SUPFAM" id="SSF48498">
    <property type="entry name" value="Tetracyclin repressor-like, C-terminal domain"/>
    <property type="match status" value="1"/>
</dbReference>
<dbReference type="Pfam" id="PF16925">
    <property type="entry name" value="TetR_C_13"/>
    <property type="match status" value="1"/>
</dbReference>
<dbReference type="PROSITE" id="PS50977">
    <property type="entry name" value="HTH_TETR_2"/>
    <property type="match status" value="1"/>
</dbReference>
<keyword evidence="8" id="KW-1185">Reference proteome</keyword>
<gene>
    <name evidence="7" type="ORF">DFR70_108185</name>
</gene>
<accession>A0A318K031</accession>
<evidence type="ECO:0000256" key="2">
    <source>
        <dbReference type="ARBA" id="ARBA00023125"/>
    </source>
</evidence>
<evidence type="ECO:0000259" key="6">
    <source>
        <dbReference type="PROSITE" id="PS50977"/>
    </source>
</evidence>
<dbReference type="Proteomes" id="UP000247569">
    <property type="component" value="Unassembled WGS sequence"/>
</dbReference>
<keyword evidence="5" id="KW-1133">Transmembrane helix</keyword>
<feature type="transmembrane region" description="Helical" evidence="5">
    <location>
        <begin position="20"/>
        <end position="40"/>
    </location>
</feature>
<dbReference type="InterPro" id="IPR036271">
    <property type="entry name" value="Tet_transcr_reg_TetR-rel_C_sf"/>
</dbReference>
<dbReference type="PANTHER" id="PTHR47506">
    <property type="entry name" value="TRANSCRIPTIONAL REGULATORY PROTEIN"/>
    <property type="match status" value="1"/>
</dbReference>
<feature type="domain" description="HTH tetR-type" evidence="6">
    <location>
        <begin position="15"/>
        <end position="75"/>
    </location>
</feature>
<keyword evidence="2 4" id="KW-0238">DNA-binding</keyword>
<dbReference type="AlphaFoldDB" id="A0A318K031"/>
<dbReference type="Gene3D" id="1.10.10.60">
    <property type="entry name" value="Homeodomain-like"/>
    <property type="match status" value="1"/>
</dbReference>
<dbReference type="RefSeq" id="WP_040739235.1">
    <property type="nucleotide sequence ID" value="NZ_QJKF01000008.1"/>
</dbReference>
<evidence type="ECO:0000313" key="7">
    <source>
        <dbReference type="EMBL" id="PXX61627.1"/>
    </source>
</evidence>
<evidence type="ECO:0000256" key="5">
    <source>
        <dbReference type="SAM" id="Phobius"/>
    </source>
</evidence>
<dbReference type="PANTHER" id="PTHR47506:SF6">
    <property type="entry name" value="HTH-TYPE TRANSCRIPTIONAL REPRESSOR NEMR"/>
    <property type="match status" value="1"/>
</dbReference>
<evidence type="ECO:0000256" key="3">
    <source>
        <dbReference type="ARBA" id="ARBA00023163"/>
    </source>
</evidence>
<dbReference type="InterPro" id="IPR001647">
    <property type="entry name" value="HTH_TetR"/>
</dbReference>
<dbReference type="Pfam" id="PF00440">
    <property type="entry name" value="TetR_N"/>
    <property type="match status" value="1"/>
</dbReference>
<name>A0A318K031_9NOCA</name>
<dbReference type="OrthoDB" id="326421at2"/>
<sequence>MTNRPPADGRRARGDRSRTAVLDAVVSMASIAGLGALSMGQVAAEAGVSKSGLFSLWRDKQELQLAAIERAGAQWAELVVAPALEAPPGVRRLWALHESRLAFYQQLVLPGGCFFVAVQHEFDDQPGPVRDRLVAFAREWDAFVRSLVHTALDTGQLRPDTDPGVLAFELDALGYAAVTRARLLDRDAAFAHARAAVLGRLRAYCTDPSVLPES</sequence>
<dbReference type="SUPFAM" id="SSF46689">
    <property type="entry name" value="Homeodomain-like"/>
    <property type="match status" value="1"/>
</dbReference>
<proteinExistence type="predicted"/>
<dbReference type="InterPro" id="IPR011075">
    <property type="entry name" value="TetR_C"/>
</dbReference>
<keyword evidence="1" id="KW-0805">Transcription regulation</keyword>
<dbReference type="EMBL" id="QJKF01000008">
    <property type="protein sequence ID" value="PXX61627.1"/>
    <property type="molecule type" value="Genomic_DNA"/>
</dbReference>
<evidence type="ECO:0000256" key="1">
    <source>
        <dbReference type="ARBA" id="ARBA00023015"/>
    </source>
</evidence>
<keyword evidence="5" id="KW-0812">Transmembrane</keyword>
<feature type="DNA-binding region" description="H-T-H motif" evidence="4">
    <location>
        <begin position="38"/>
        <end position="57"/>
    </location>
</feature>
<dbReference type="InterPro" id="IPR009057">
    <property type="entry name" value="Homeodomain-like_sf"/>
</dbReference>
<dbReference type="GO" id="GO:0003677">
    <property type="term" value="F:DNA binding"/>
    <property type="evidence" value="ECO:0007669"/>
    <property type="project" value="UniProtKB-UniRule"/>
</dbReference>
<dbReference type="Gene3D" id="1.10.357.10">
    <property type="entry name" value="Tetracycline Repressor, domain 2"/>
    <property type="match status" value="1"/>
</dbReference>
<organism evidence="7 8">
    <name type="scientific">Nocardia tenerifensis</name>
    <dbReference type="NCBI Taxonomy" id="228006"/>
    <lineage>
        <taxon>Bacteria</taxon>
        <taxon>Bacillati</taxon>
        <taxon>Actinomycetota</taxon>
        <taxon>Actinomycetes</taxon>
        <taxon>Mycobacteriales</taxon>
        <taxon>Nocardiaceae</taxon>
        <taxon>Nocardia</taxon>
    </lineage>
</organism>
<comment type="caution">
    <text evidence="7">The sequence shown here is derived from an EMBL/GenBank/DDBJ whole genome shotgun (WGS) entry which is preliminary data.</text>
</comment>
<reference evidence="7 8" key="1">
    <citation type="submission" date="2018-05" db="EMBL/GenBank/DDBJ databases">
        <title>Genomic Encyclopedia of Type Strains, Phase IV (KMG-IV): sequencing the most valuable type-strain genomes for metagenomic binning, comparative biology and taxonomic classification.</title>
        <authorList>
            <person name="Goeker M."/>
        </authorList>
    </citation>
    <scope>NUCLEOTIDE SEQUENCE [LARGE SCALE GENOMIC DNA]</scope>
    <source>
        <strain evidence="7 8">DSM 44704</strain>
    </source>
</reference>
<protein>
    <submittedName>
        <fullName evidence="7">TetR family transcriptional regulator</fullName>
    </submittedName>
</protein>
<evidence type="ECO:0000313" key="8">
    <source>
        <dbReference type="Proteomes" id="UP000247569"/>
    </source>
</evidence>
<keyword evidence="3" id="KW-0804">Transcription</keyword>